<organism evidence="3 4">
    <name type="scientific">Caulobacter flavus</name>
    <dbReference type="NCBI Taxonomy" id="1679497"/>
    <lineage>
        <taxon>Bacteria</taxon>
        <taxon>Pseudomonadati</taxon>
        <taxon>Pseudomonadota</taxon>
        <taxon>Alphaproteobacteria</taxon>
        <taxon>Caulobacterales</taxon>
        <taxon>Caulobacteraceae</taxon>
        <taxon>Caulobacter</taxon>
    </lineage>
</organism>
<proteinExistence type="predicted"/>
<reference evidence="2 5" key="2">
    <citation type="submission" date="2018-01" db="EMBL/GenBank/DDBJ databases">
        <title>Complete genome sequence of Caulobacter flavus RHGG3.</title>
        <authorList>
            <person name="Yang E."/>
        </authorList>
    </citation>
    <scope>NUCLEOTIDE SEQUENCE [LARGE SCALE GENOMIC DNA]</scope>
    <source>
        <strain evidence="2 5">RHGG3</strain>
    </source>
</reference>
<dbReference type="PANTHER" id="PTHR33993:SF5">
    <property type="entry name" value="GLYOXALASE"/>
    <property type="match status" value="1"/>
</dbReference>
<dbReference type="InterPro" id="IPR037523">
    <property type="entry name" value="VOC_core"/>
</dbReference>
<dbReference type="AlphaFoldDB" id="A0A2N5CSB0"/>
<evidence type="ECO:0000259" key="1">
    <source>
        <dbReference type="PROSITE" id="PS51819"/>
    </source>
</evidence>
<accession>A0A2N5CSB0</accession>
<protein>
    <submittedName>
        <fullName evidence="3">Glyoxalase</fullName>
    </submittedName>
</protein>
<dbReference type="Proteomes" id="UP000234483">
    <property type="component" value="Unassembled WGS sequence"/>
</dbReference>
<evidence type="ECO:0000313" key="4">
    <source>
        <dbReference type="Proteomes" id="UP000234483"/>
    </source>
</evidence>
<dbReference type="SUPFAM" id="SSF54593">
    <property type="entry name" value="Glyoxalase/Bleomycin resistance protein/Dihydroxybiphenyl dioxygenase"/>
    <property type="match status" value="1"/>
</dbReference>
<evidence type="ECO:0000313" key="5">
    <source>
        <dbReference type="Proteomes" id="UP000281192"/>
    </source>
</evidence>
<dbReference type="Proteomes" id="UP000281192">
    <property type="component" value="Chromosome"/>
</dbReference>
<dbReference type="InterPro" id="IPR029068">
    <property type="entry name" value="Glyas_Bleomycin-R_OHBP_Dase"/>
</dbReference>
<evidence type="ECO:0000313" key="2">
    <source>
        <dbReference type="EMBL" id="AYV49065.1"/>
    </source>
</evidence>
<dbReference type="Gene3D" id="3.10.180.10">
    <property type="entry name" value="2,3-Dihydroxybiphenyl 1,2-Dioxygenase, domain 1"/>
    <property type="match status" value="1"/>
</dbReference>
<dbReference type="OrthoDB" id="9799428at2"/>
<dbReference type="InterPro" id="IPR041581">
    <property type="entry name" value="Glyoxalase_6"/>
</dbReference>
<gene>
    <name evidence="2" type="ORF">C1707_23970</name>
    <name evidence="3" type="ORF">CFHF_14280</name>
</gene>
<feature type="domain" description="VOC" evidence="1">
    <location>
        <begin position="6"/>
        <end position="117"/>
    </location>
</feature>
<dbReference type="PANTHER" id="PTHR33993">
    <property type="entry name" value="GLYOXALASE-RELATED"/>
    <property type="match status" value="1"/>
</dbReference>
<dbReference type="Pfam" id="PF18029">
    <property type="entry name" value="Glyoxalase_6"/>
    <property type="match status" value="1"/>
</dbReference>
<dbReference type="CDD" id="cd06587">
    <property type="entry name" value="VOC"/>
    <property type="match status" value="1"/>
</dbReference>
<keyword evidence="5" id="KW-1185">Reference proteome</keyword>
<dbReference type="RefSeq" id="WP_101713668.1">
    <property type="nucleotide sequence ID" value="NZ_CP026100.1"/>
</dbReference>
<sequence length="121" mass="13162">MAKVLGLGGVFFKAEDPKGLAAWYARVLGIKVEDWGGAMFAHPKVGMTNWSPFPADTRYFEPSTAPFMINLIVDDLDGVLAKAAGEGVEPTGRQDEEYGRFAWLVDPAGFKVELWQPAAEG</sequence>
<dbReference type="EMBL" id="PJRQ01000029">
    <property type="protein sequence ID" value="PLR13348.1"/>
    <property type="molecule type" value="Genomic_DNA"/>
</dbReference>
<evidence type="ECO:0000313" key="3">
    <source>
        <dbReference type="EMBL" id="PLR13348.1"/>
    </source>
</evidence>
<dbReference type="KEGG" id="cfh:C1707_23970"/>
<dbReference type="EMBL" id="CP026100">
    <property type="protein sequence ID" value="AYV49065.1"/>
    <property type="molecule type" value="Genomic_DNA"/>
</dbReference>
<dbReference type="PROSITE" id="PS51819">
    <property type="entry name" value="VOC"/>
    <property type="match status" value="1"/>
</dbReference>
<name>A0A2N5CSB0_9CAUL</name>
<reference evidence="3 4" key="1">
    <citation type="submission" date="2017-12" db="EMBL/GenBank/DDBJ databases">
        <title>The genome sequence of Caulobacter flavus CGMCC1 15093.</title>
        <authorList>
            <person name="Gao J."/>
            <person name="Mao X."/>
            <person name="Sun J."/>
        </authorList>
    </citation>
    <scope>NUCLEOTIDE SEQUENCE [LARGE SCALE GENOMIC DNA]</scope>
    <source>
        <strain evidence="3 4">CGMCC1 15093</strain>
    </source>
</reference>
<dbReference type="InterPro" id="IPR052164">
    <property type="entry name" value="Anthracycline_SecMetBiosynth"/>
</dbReference>